<sequence>MPSETATFLTLPRELRNTIYLHIFSSSHDPKLPSVSQHQQLHNNDDNYDDEETDPTPPTSPTPTPSNGASDPPTFAQLTSPLRPIQLQSLRHLTLTARINALRSLNETWCSLPFGCPDLQLEKLTIIPLRPDCFARTAYAEVADLSQSHTLAYIFAETLKG</sequence>
<evidence type="ECO:0000256" key="1">
    <source>
        <dbReference type="SAM" id="MobiDB-lite"/>
    </source>
</evidence>
<dbReference type="STRING" id="1157616.A0A1Z5SRD8"/>
<evidence type="ECO:0000313" key="2">
    <source>
        <dbReference type="EMBL" id="OTA23288.1"/>
    </source>
</evidence>
<dbReference type="VEuPathDB" id="FungiDB:BTJ68_13306"/>
<organism evidence="2 3">
    <name type="scientific">Hortaea werneckii EXF-2000</name>
    <dbReference type="NCBI Taxonomy" id="1157616"/>
    <lineage>
        <taxon>Eukaryota</taxon>
        <taxon>Fungi</taxon>
        <taxon>Dikarya</taxon>
        <taxon>Ascomycota</taxon>
        <taxon>Pezizomycotina</taxon>
        <taxon>Dothideomycetes</taxon>
        <taxon>Dothideomycetidae</taxon>
        <taxon>Mycosphaerellales</taxon>
        <taxon>Teratosphaeriaceae</taxon>
        <taxon>Hortaea</taxon>
    </lineage>
</organism>
<evidence type="ECO:0000313" key="3">
    <source>
        <dbReference type="Proteomes" id="UP000194280"/>
    </source>
</evidence>
<proteinExistence type="predicted"/>
<comment type="caution">
    <text evidence="2">The sequence shown here is derived from an EMBL/GenBank/DDBJ whole genome shotgun (WGS) entry which is preliminary data.</text>
</comment>
<protein>
    <submittedName>
        <fullName evidence="2">Uncharacterized protein</fullName>
    </submittedName>
</protein>
<dbReference type="Proteomes" id="UP000194280">
    <property type="component" value="Unassembled WGS sequence"/>
</dbReference>
<dbReference type="OrthoDB" id="5413827at2759"/>
<accession>A0A1Z5SRD8</accession>
<name>A0A1Z5SRD8_HORWE</name>
<feature type="region of interest" description="Disordered" evidence="1">
    <location>
        <begin position="29"/>
        <end position="78"/>
    </location>
</feature>
<reference evidence="2 3" key="1">
    <citation type="submission" date="2017-01" db="EMBL/GenBank/DDBJ databases">
        <title>The recent genome duplication of the halophilic yeast Hortaea werneckii: insights from long-read sequencing.</title>
        <authorList>
            <person name="Sinha S."/>
            <person name="Flibotte S."/>
            <person name="Neira M."/>
            <person name="Lenassi M."/>
            <person name="Gostincar C."/>
            <person name="Stajich J.E."/>
            <person name="Nislow C.E."/>
        </authorList>
    </citation>
    <scope>NUCLEOTIDE SEQUENCE [LARGE SCALE GENOMIC DNA]</scope>
    <source>
        <strain evidence="2 3">EXF-2000</strain>
    </source>
</reference>
<keyword evidence="3" id="KW-1185">Reference proteome</keyword>
<feature type="compositionally biased region" description="Pro residues" evidence="1">
    <location>
        <begin position="55"/>
        <end position="64"/>
    </location>
</feature>
<dbReference type="EMBL" id="MUNK01000306">
    <property type="protein sequence ID" value="OTA23288.1"/>
    <property type="molecule type" value="Genomic_DNA"/>
</dbReference>
<gene>
    <name evidence="2" type="ORF">BTJ68_13306</name>
</gene>
<dbReference type="AlphaFoldDB" id="A0A1Z5SRD8"/>
<dbReference type="InParanoid" id="A0A1Z5SRD8"/>